<feature type="compositionally biased region" description="Basic and acidic residues" evidence="1">
    <location>
        <begin position="269"/>
        <end position="278"/>
    </location>
</feature>
<gene>
    <name evidence="4" type="ORF">AK88_00491</name>
</gene>
<dbReference type="GeneID" id="24265805"/>
<dbReference type="GO" id="GO:0032040">
    <property type="term" value="C:small-subunit processome"/>
    <property type="evidence" value="ECO:0007669"/>
    <property type="project" value="TreeGrafter"/>
</dbReference>
<feature type="region of interest" description="Disordered" evidence="1">
    <location>
        <begin position="1091"/>
        <end position="1155"/>
    </location>
</feature>
<evidence type="ECO:0000259" key="3">
    <source>
        <dbReference type="Pfam" id="PF17406"/>
    </source>
</evidence>
<dbReference type="Pfam" id="PF17406">
    <property type="entry name" value="Nrap_D5"/>
    <property type="match status" value="1"/>
</dbReference>
<feature type="compositionally biased region" description="Basic and acidic residues" evidence="1">
    <location>
        <begin position="287"/>
        <end position="296"/>
    </location>
</feature>
<dbReference type="Pfam" id="PF17404">
    <property type="entry name" value="Nrap_D3"/>
    <property type="match status" value="1"/>
</dbReference>
<feature type="domain" description="Nrap protein" evidence="3">
    <location>
        <begin position="1170"/>
        <end position="1235"/>
    </location>
</feature>
<dbReference type="Gene3D" id="1.10.1410.10">
    <property type="match status" value="1"/>
</dbReference>
<feature type="region of interest" description="Disordered" evidence="1">
    <location>
        <begin position="690"/>
        <end position="713"/>
    </location>
</feature>
<sequence length="1560" mass="179766">MPRPAESEMTFELSVEAPMKDVDEDKLKVIEKEQNGNYEEDTNDNDHGRRLNDVLLGLHYHKKNVTNITLLSLIKNATIDFVADLEEELTNYLQDEKNEFNEPYAKSIRLKRGKILGSYKNNMMLNSHINIDIGFEYVLDTTLGRKCKYRSLPHYHNLFIILLKNYFFTKNFLTILHEQNLSHSVDVRVGVKTWLNNSKSILVLTVHKREKHVGNIHVILYPSKKVTSSLLQVYRKWYAGAVHKTHTQIEEKNNAGEVKGKKKKNGKNAKHDKDKGTEKGSTARTNKAGEKTHAEEDQVRKKIQTLCIRRTIVKKFILTECHLIECDNLIKRTVAQVDAYKQAVKLLKLWCLNKRLLHTFSTRDEKSDGKLKQGQNCKIENFFHYTDVNSFALGLICSYVCHEQNLHRCDAFLIFKKTISFLSSMNLCDHVYEYNNGVFTSSERGKGTCSSTEGPHIFIINSLYDPFESIFCSLTELIEEAKKAEYSLRCGNVYDMLACNYECFSLNYEEQVFFPLLVNNYLHNYNEVVMGLRRNLVRGLADRLSEVAVRLVRFVLHEGGVAGEGAGDSHQVSATGEQDQRRVTLGSLPKSLFHEVLLTCKRRRGDGMDASDTGEHDGSKKVLLKRKTLIGVTFFIKTNNVMRLMDVCKELYSPEGTSTFKQFWRDKASIRRFENNTIFEVVQWRKPGTRLPRKKRNASTRAHDESESEEEDHNVGNPFFEVLFSQLYEGKTPSVHVQAIKCILRMMKFNEATSLQKGLHDRIHSLKSDEAIHLYSGKKEKKKTFFVYLSTPLLIKDAHFTYYESISNLYNEVKNILYSLSEKLFTVCNVSSSNDLLKMTDLGYKKNKKKIIDLVVDIKFNSVNYKNAQNFFRIYESAKGIICNKICTEGKNFFSKVENKNFCLDLVSKLVLFRLHIFVSKVIERNLIQVTNMDDVRIEQVDHMNKIKNYIFKPLVSSFVYFYSTKFASFHLSVKICKLWFMCKGIWCCDELVENILFYLYTQEFRRHARRNVFFLENGLPGSNTPHAQFLRWSRLYRRIARAEKVEERLYYRSLCEREKISLGGSPTGVTSASESGEDDSLFVSAPMQKGSVEVRKDSPKATAYHAKGKKGNNSVHQGGKLKKEDAASGATATTATATATATATENTLGEPSDAAHNGDEFLDSFSICPVTALTKFLSFLVSYDWHNKPLIMDYDNCLKEEHKIKLINSFHARKKNKEMKKPFWICSLYDPHCLLINLPQHLFELILSEANKSLETIKKLHIHFEREHWISLFLMDRRNCDIILNFHRPERSLSLLKEKIKFAEHAGGLVEGDTCVGGEVQPSSNTPSKNKKQQKETQQKETQQKEDDDAEEAKENENLATLTNHKKGTNENNTQTLNHMYRMDEAYDLSYLDDVTKMKATKVCDMLQGLQKHELLLVYKSYFEHFIKNVEKKFECQITVLYNPLCFNEIVDIHWFRKKIKRKLRKAPEQYEKVSMSWRTNVFITFNPAFITNVVQSEEGAELSQDVGEEADSANFAHTSKSLPSAVNSSLALNNFNALILYIKSNAWDLLRGVHFPTM</sequence>
<protein>
    <submittedName>
        <fullName evidence="4">Uncharacterized protein</fullName>
    </submittedName>
</protein>
<evidence type="ECO:0000259" key="2">
    <source>
        <dbReference type="Pfam" id="PF17404"/>
    </source>
</evidence>
<accession>A0A0D9QS84</accession>
<dbReference type="EMBL" id="KQ001648">
    <property type="protein sequence ID" value="KJP89783.1"/>
    <property type="molecule type" value="Genomic_DNA"/>
</dbReference>
<dbReference type="InterPro" id="IPR035370">
    <property type="entry name" value="Nrap_D5"/>
</dbReference>
<dbReference type="InterPro" id="IPR035368">
    <property type="entry name" value="Nrap_D3"/>
</dbReference>
<organism evidence="4 5">
    <name type="scientific">Plasmodium fragile</name>
    <dbReference type="NCBI Taxonomy" id="5857"/>
    <lineage>
        <taxon>Eukaryota</taxon>
        <taxon>Sar</taxon>
        <taxon>Alveolata</taxon>
        <taxon>Apicomplexa</taxon>
        <taxon>Aconoidasida</taxon>
        <taxon>Haemosporida</taxon>
        <taxon>Plasmodiidae</taxon>
        <taxon>Plasmodium</taxon>
        <taxon>Plasmodium (Plasmodium)</taxon>
    </lineage>
</organism>
<dbReference type="InterPro" id="IPR005554">
    <property type="entry name" value="NOL6/Upt22"/>
</dbReference>
<name>A0A0D9QS84_PLAFR</name>
<evidence type="ECO:0000313" key="4">
    <source>
        <dbReference type="EMBL" id="KJP89783.1"/>
    </source>
</evidence>
<dbReference type="Proteomes" id="UP000054561">
    <property type="component" value="Unassembled WGS sequence"/>
</dbReference>
<dbReference type="PANTHER" id="PTHR17972:SF0">
    <property type="entry name" value="NUCLEOLAR PROTEIN 6"/>
    <property type="match status" value="1"/>
</dbReference>
<dbReference type="GO" id="GO:0032545">
    <property type="term" value="C:CURI complex"/>
    <property type="evidence" value="ECO:0007669"/>
    <property type="project" value="TreeGrafter"/>
</dbReference>
<dbReference type="VEuPathDB" id="PlasmoDB:AK88_00491"/>
<evidence type="ECO:0000256" key="1">
    <source>
        <dbReference type="SAM" id="MobiDB-lite"/>
    </source>
</evidence>
<feature type="region of interest" description="Disordered" evidence="1">
    <location>
        <begin position="1314"/>
        <end position="1374"/>
    </location>
</feature>
<keyword evidence="5" id="KW-1185">Reference proteome</keyword>
<dbReference type="OMA" id="KICKLWF"/>
<feature type="compositionally biased region" description="Basic and acidic residues" evidence="1">
    <location>
        <begin position="1334"/>
        <end position="1346"/>
    </location>
</feature>
<feature type="region of interest" description="Disordered" evidence="1">
    <location>
        <begin position="249"/>
        <end position="296"/>
    </location>
</feature>
<dbReference type="RefSeq" id="XP_012333565.1">
    <property type="nucleotide sequence ID" value="XM_012478142.1"/>
</dbReference>
<evidence type="ECO:0000313" key="5">
    <source>
        <dbReference type="Proteomes" id="UP000054561"/>
    </source>
</evidence>
<proteinExistence type="predicted"/>
<reference evidence="4 5" key="1">
    <citation type="submission" date="2014-03" db="EMBL/GenBank/DDBJ databases">
        <title>The Genome Sequence of Plasmodium fragile nilgiri.</title>
        <authorList>
            <consortium name="The Broad Institute Genomics Platform"/>
            <consortium name="The Broad Institute Genome Sequencing Center for Infectious Disease"/>
            <person name="Neafsey D."/>
            <person name="Duraisingh M."/>
            <person name="Young S.K."/>
            <person name="Zeng Q."/>
            <person name="Gargeya S."/>
            <person name="Abouelleil A."/>
            <person name="Alvarado L."/>
            <person name="Chapman S.B."/>
            <person name="Gainer-Dewar J."/>
            <person name="Goldberg J."/>
            <person name="Griggs A."/>
            <person name="Gujja S."/>
            <person name="Hansen M."/>
            <person name="Howarth C."/>
            <person name="Imamovic A."/>
            <person name="Larimer J."/>
            <person name="Pearson M."/>
            <person name="Poon T.W."/>
            <person name="Priest M."/>
            <person name="Roberts A."/>
            <person name="Saif S."/>
            <person name="Shea T."/>
            <person name="Sykes S."/>
            <person name="Wortman J."/>
            <person name="Nusbaum C."/>
            <person name="Birren B."/>
        </authorList>
    </citation>
    <scope>NUCLEOTIDE SEQUENCE [LARGE SCALE GENOMIC DNA]</scope>
    <source>
        <strain evidence="5">nilgiri</strain>
    </source>
</reference>
<dbReference type="PANTHER" id="PTHR17972">
    <property type="entry name" value="NUCLEOLAR RNA-ASSOCIATED PROTEIN"/>
    <property type="match status" value="1"/>
</dbReference>
<dbReference type="GO" id="GO:0006364">
    <property type="term" value="P:rRNA processing"/>
    <property type="evidence" value="ECO:0007669"/>
    <property type="project" value="TreeGrafter"/>
</dbReference>
<dbReference type="GO" id="GO:0034456">
    <property type="term" value="C:UTP-C complex"/>
    <property type="evidence" value="ECO:0007669"/>
    <property type="project" value="TreeGrafter"/>
</dbReference>
<dbReference type="OrthoDB" id="10251401at2759"/>
<feature type="domain" description="Nrap protein" evidence="2">
    <location>
        <begin position="625"/>
        <end position="687"/>
    </location>
</feature>
<feature type="compositionally biased region" description="Low complexity" evidence="1">
    <location>
        <begin position="1131"/>
        <end position="1145"/>
    </location>
</feature>
<dbReference type="GO" id="GO:0006409">
    <property type="term" value="P:tRNA export from nucleus"/>
    <property type="evidence" value="ECO:0007669"/>
    <property type="project" value="TreeGrafter"/>
</dbReference>